<evidence type="ECO:0000313" key="3">
    <source>
        <dbReference type="EMBL" id="KAF4407906.1"/>
    </source>
</evidence>
<keyword evidence="2" id="KW-0472">Membrane</keyword>
<protein>
    <submittedName>
        <fullName evidence="3">PrsW family intramembrane metalloprotease</fullName>
    </submittedName>
</protein>
<feature type="transmembrane region" description="Helical" evidence="2">
    <location>
        <begin position="235"/>
        <end position="259"/>
    </location>
</feature>
<evidence type="ECO:0000256" key="1">
    <source>
        <dbReference type="SAM" id="MobiDB-lite"/>
    </source>
</evidence>
<organism evidence="3 4">
    <name type="scientific">Streptomyces lycii</name>
    <dbReference type="NCBI Taxonomy" id="2654337"/>
    <lineage>
        <taxon>Bacteria</taxon>
        <taxon>Bacillati</taxon>
        <taxon>Actinomycetota</taxon>
        <taxon>Actinomycetes</taxon>
        <taxon>Kitasatosporales</taxon>
        <taxon>Streptomycetaceae</taxon>
        <taxon>Streptomyces</taxon>
    </lineage>
</organism>
<accession>A0ABQ7FFX6</accession>
<keyword evidence="4" id="KW-1185">Reference proteome</keyword>
<feature type="region of interest" description="Disordered" evidence="1">
    <location>
        <begin position="1"/>
        <end position="38"/>
    </location>
</feature>
<dbReference type="EMBL" id="WHPN01000297">
    <property type="protein sequence ID" value="KAF4407906.1"/>
    <property type="molecule type" value="Genomic_DNA"/>
</dbReference>
<gene>
    <name evidence="3" type="ORF">GCU69_17120</name>
</gene>
<dbReference type="RefSeq" id="WP_156206531.1">
    <property type="nucleotide sequence ID" value="NZ_WHPN01000297.1"/>
</dbReference>
<feature type="transmembrane region" description="Helical" evidence="2">
    <location>
        <begin position="157"/>
        <end position="174"/>
    </location>
</feature>
<dbReference type="GO" id="GO:0008237">
    <property type="term" value="F:metallopeptidase activity"/>
    <property type="evidence" value="ECO:0007669"/>
    <property type="project" value="UniProtKB-KW"/>
</dbReference>
<evidence type="ECO:0000313" key="4">
    <source>
        <dbReference type="Proteomes" id="UP000621266"/>
    </source>
</evidence>
<keyword evidence="3" id="KW-0378">Hydrolase</keyword>
<reference evidence="3 4" key="1">
    <citation type="submission" date="2019-10" db="EMBL/GenBank/DDBJ databases">
        <title>Streptomyces tenebrisbrunneis sp.nov., an endogenous actinomycete isolated from of Lycium ruthenicum.</title>
        <authorList>
            <person name="Ma L."/>
        </authorList>
    </citation>
    <scope>NUCLEOTIDE SEQUENCE [LARGE SCALE GENOMIC DNA]</scope>
    <source>
        <strain evidence="3 4">TRM 66187</strain>
    </source>
</reference>
<feature type="transmembrane region" description="Helical" evidence="2">
    <location>
        <begin position="377"/>
        <end position="400"/>
    </location>
</feature>
<feature type="transmembrane region" description="Helical" evidence="2">
    <location>
        <begin position="303"/>
        <end position="326"/>
    </location>
</feature>
<evidence type="ECO:0000256" key="2">
    <source>
        <dbReference type="SAM" id="Phobius"/>
    </source>
</evidence>
<keyword evidence="2" id="KW-0812">Transmembrane</keyword>
<dbReference type="Proteomes" id="UP000621266">
    <property type="component" value="Unassembled WGS sequence"/>
</dbReference>
<feature type="transmembrane region" description="Helical" evidence="2">
    <location>
        <begin position="94"/>
        <end position="117"/>
    </location>
</feature>
<feature type="transmembrane region" description="Helical" evidence="2">
    <location>
        <begin position="129"/>
        <end position="151"/>
    </location>
</feature>
<dbReference type="PANTHER" id="PTHR36844:SF1">
    <property type="entry name" value="PROTEASE PRSW"/>
    <property type="match status" value="1"/>
</dbReference>
<feature type="transmembrane region" description="Helical" evidence="2">
    <location>
        <begin position="266"/>
        <end position="283"/>
    </location>
</feature>
<sequence length="518" mass="55302">MTVPASTPPPFRPPPLPAHQPPWPPPDAHTTPAPAPAPPRDTRARAVLLILVLVHVGVGIEMLIDLNRPDVPLLGDGTFSVLNEDLIAWPLGELMVYGFPACWAAAAVAGLAALAGAGRSRRFTRGCRTAVGVLLVLPFAAVSVAMTNIFVSPRLSTLALLGCLPSTVFGVLAIHRAQRYRRMPLWLPLAAFGGGLVVGGGFGATMGTWLGSHLPNYLWTPGTGAQQLEHTVNTAVYTGAGVFEELSKGAVIAVLFLLFRRHFDGVVSGVVIGAMAGLGFNYVESVLYITYGDGVYANLQYWLRQSLGLMAAHTAFTAAIGAGFGIARQLRTPGARRAVIACGFLAAIGTHATNNLLLRYFQHEVGDWFPGASDAVWVLVVFPAAILLLQGPLLVLYLLLLRRGLRDQAAGLAVELSAEAARGHGAVTWGELPALLNPARRFRVKVDALRRGGGLRVHRRLGRLHAAQFDLGMHLWHASRDEVDPYDTRNEAQLRERVLRLKAEGAAPFPGPDAGVAT</sequence>
<feature type="transmembrane region" description="Helical" evidence="2">
    <location>
        <begin position="338"/>
        <end position="357"/>
    </location>
</feature>
<keyword evidence="3" id="KW-0482">Metalloprotease</keyword>
<feature type="transmembrane region" description="Helical" evidence="2">
    <location>
        <begin position="186"/>
        <end position="210"/>
    </location>
</feature>
<feature type="transmembrane region" description="Helical" evidence="2">
    <location>
        <begin position="46"/>
        <end position="64"/>
    </location>
</feature>
<proteinExistence type="predicted"/>
<name>A0ABQ7FFX6_9ACTN</name>
<comment type="caution">
    <text evidence="3">The sequence shown here is derived from an EMBL/GenBank/DDBJ whole genome shotgun (WGS) entry which is preliminary data.</text>
</comment>
<dbReference type="PANTHER" id="PTHR36844">
    <property type="entry name" value="PROTEASE PRSW"/>
    <property type="match status" value="1"/>
</dbReference>
<dbReference type="Pfam" id="PF13367">
    <property type="entry name" value="PrsW-protease"/>
    <property type="match status" value="1"/>
</dbReference>
<keyword evidence="2" id="KW-1133">Transmembrane helix</keyword>
<keyword evidence="3" id="KW-0645">Protease</keyword>
<dbReference type="InterPro" id="IPR026898">
    <property type="entry name" value="PrsW"/>
</dbReference>